<dbReference type="PROSITE" id="PS51379">
    <property type="entry name" value="4FE4S_FER_2"/>
    <property type="match status" value="2"/>
</dbReference>
<dbReference type="PROSITE" id="PS00198">
    <property type="entry name" value="4FE4S_FER_1"/>
    <property type="match status" value="1"/>
</dbReference>
<dbReference type="InterPro" id="IPR017900">
    <property type="entry name" value="4Fe4S_Fe_S_CS"/>
</dbReference>
<dbReference type="InterPro" id="IPR042204">
    <property type="entry name" value="2Fe-2S-bd_N"/>
</dbReference>
<dbReference type="GO" id="GO:0016491">
    <property type="term" value="F:oxidoreductase activity"/>
    <property type="evidence" value="ECO:0007669"/>
    <property type="project" value="UniProtKB-KW"/>
</dbReference>
<organism evidence="3">
    <name type="scientific">marine sediment metagenome</name>
    <dbReference type="NCBI Taxonomy" id="412755"/>
    <lineage>
        <taxon>unclassified sequences</taxon>
        <taxon>metagenomes</taxon>
        <taxon>ecological metagenomes</taxon>
    </lineage>
</organism>
<dbReference type="AlphaFoldDB" id="X0SR62"/>
<protein>
    <recommendedName>
        <fullName evidence="2">4Fe-4S ferredoxin-type domain-containing protein</fullName>
    </recommendedName>
</protein>
<dbReference type="Gene3D" id="3.10.20.440">
    <property type="entry name" value="2Fe-2S iron-sulphur cluster binding domain, sarcosine oxidase, alpha subunit, N-terminal domain"/>
    <property type="match status" value="1"/>
</dbReference>
<dbReference type="SUPFAM" id="SSF54862">
    <property type="entry name" value="4Fe-4S ferredoxins"/>
    <property type="match status" value="1"/>
</dbReference>
<evidence type="ECO:0000313" key="3">
    <source>
        <dbReference type="EMBL" id="GAF83583.1"/>
    </source>
</evidence>
<proteinExistence type="predicted"/>
<name>X0SR62_9ZZZZ</name>
<gene>
    <name evidence="3" type="ORF">S01H1_09394</name>
</gene>
<evidence type="ECO:0000256" key="1">
    <source>
        <dbReference type="ARBA" id="ARBA00023002"/>
    </source>
</evidence>
<sequence>MKTREENNQLLLWRSKGAAAEGIPTPDELKKTPGYANFKRLQEGPVAIIECIEEIPCDPCESACPTGAIKIGSSITNLPVLDEDKCTGCGLCISSCPGLAIFVLNLNYTDELALVSFPFEFLPLPKVGEEVSAIDREGRTVCKGKAVKILNKRKQDYTPVVSIFIPKKHASVVRGISVKKNGFSKQNNSPQAENNENKMRILDHPILGTQNPGKMLNITVDGKKIKAREGEMIVAALLNAGIRIN</sequence>
<feature type="non-terminal residue" evidence="3">
    <location>
        <position position="245"/>
    </location>
</feature>
<dbReference type="Pfam" id="PF00037">
    <property type="entry name" value="Fer4"/>
    <property type="match status" value="1"/>
</dbReference>
<dbReference type="Pfam" id="PF13510">
    <property type="entry name" value="Fer2_4"/>
    <property type="match status" value="1"/>
</dbReference>
<evidence type="ECO:0000259" key="2">
    <source>
        <dbReference type="PROSITE" id="PS51379"/>
    </source>
</evidence>
<dbReference type="Gene3D" id="3.30.70.20">
    <property type="match status" value="1"/>
</dbReference>
<comment type="caution">
    <text evidence="3">The sequence shown here is derived from an EMBL/GenBank/DDBJ whole genome shotgun (WGS) entry which is preliminary data.</text>
</comment>
<feature type="domain" description="4Fe-4S ferredoxin-type" evidence="2">
    <location>
        <begin position="77"/>
        <end position="106"/>
    </location>
</feature>
<keyword evidence="1" id="KW-0560">Oxidoreductase</keyword>
<feature type="domain" description="4Fe-4S ferredoxin-type" evidence="2">
    <location>
        <begin position="44"/>
        <end position="74"/>
    </location>
</feature>
<dbReference type="EMBL" id="BARS01004803">
    <property type="protein sequence ID" value="GAF83583.1"/>
    <property type="molecule type" value="Genomic_DNA"/>
</dbReference>
<accession>X0SR62</accession>
<dbReference type="InterPro" id="IPR017896">
    <property type="entry name" value="4Fe4S_Fe-S-bd"/>
</dbReference>
<reference evidence="3" key="1">
    <citation type="journal article" date="2014" name="Front. Microbiol.">
        <title>High frequency of phylogenetically diverse reductive dehalogenase-homologous genes in deep subseafloor sedimentary metagenomes.</title>
        <authorList>
            <person name="Kawai M."/>
            <person name="Futagami T."/>
            <person name="Toyoda A."/>
            <person name="Takaki Y."/>
            <person name="Nishi S."/>
            <person name="Hori S."/>
            <person name="Arai W."/>
            <person name="Tsubouchi T."/>
            <person name="Morono Y."/>
            <person name="Uchiyama I."/>
            <person name="Ito T."/>
            <person name="Fujiyama A."/>
            <person name="Inagaki F."/>
            <person name="Takami H."/>
        </authorList>
    </citation>
    <scope>NUCLEOTIDE SEQUENCE</scope>
    <source>
        <strain evidence="3">Expedition CK06-06</strain>
    </source>
</reference>